<dbReference type="EMBL" id="MHWA01000004">
    <property type="protein sequence ID" value="OHB02284.1"/>
    <property type="molecule type" value="Genomic_DNA"/>
</dbReference>
<evidence type="ECO:0008006" key="3">
    <source>
        <dbReference type="Google" id="ProtNLM"/>
    </source>
</evidence>
<name>A0A1G2TYH3_9BACT</name>
<evidence type="ECO:0000313" key="1">
    <source>
        <dbReference type="EMBL" id="OHB02284.1"/>
    </source>
</evidence>
<accession>A0A1G2TYH3</accession>
<dbReference type="PANTHER" id="PTHR34387:SF1">
    <property type="entry name" value="PERIPLASMIC IMMUNOGENIC PROTEIN"/>
    <property type="match status" value="1"/>
</dbReference>
<sequence>MFNQFFGEEGVKRVSKWTAISLMLLSAFLLVKIIGDFKRLPTVGREIYPQSTISVSGTGEVYAIPDIATFNFSVIELGSTVVEAQEKADQKMSKSLAVIRQLGVEDKDIKTTSYNVYPKYEWNQVACITYPCPAGKNVLKGYEISQTITVKVRDTEKVADLVTKVGATEVSNISGVEFTIDDRDKYVSEAREEAIAEAKTKAKELAKQLGVRLGKIMYYNENGNYPMYYDEKAMGLGGDAMVSSVMPARAELPTGENKIISDISITYEIK</sequence>
<dbReference type="AlphaFoldDB" id="A0A1G2TYH3"/>
<dbReference type="Gene3D" id="3.30.70.2970">
    <property type="entry name" value="Protein of unknown function (DUF541), domain 2"/>
    <property type="match status" value="1"/>
</dbReference>
<reference evidence="1 2" key="1">
    <citation type="journal article" date="2016" name="Nat. Commun.">
        <title>Thousands of microbial genomes shed light on interconnected biogeochemical processes in an aquifer system.</title>
        <authorList>
            <person name="Anantharaman K."/>
            <person name="Brown C.T."/>
            <person name="Hug L.A."/>
            <person name="Sharon I."/>
            <person name="Castelle C.J."/>
            <person name="Probst A.J."/>
            <person name="Thomas B.C."/>
            <person name="Singh A."/>
            <person name="Wilkins M.J."/>
            <person name="Karaoz U."/>
            <person name="Brodie E.L."/>
            <person name="Williams K.H."/>
            <person name="Hubbard S.S."/>
            <person name="Banfield J.F."/>
        </authorList>
    </citation>
    <scope>NUCLEOTIDE SEQUENCE [LARGE SCALE GENOMIC DNA]</scope>
</reference>
<organism evidence="1 2">
    <name type="scientific">Candidatus Zambryskibacteria bacterium RIFCSPLOWO2_01_FULL_35_19</name>
    <dbReference type="NCBI Taxonomy" id="1802757"/>
    <lineage>
        <taxon>Bacteria</taxon>
        <taxon>Candidatus Zambryskiibacteriota</taxon>
    </lineage>
</organism>
<dbReference type="InterPro" id="IPR052022">
    <property type="entry name" value="26kDa_periplasmic_antigen"/>
</dbReference>
<gene>
    <name evidence="1" type="ORF">A3A90_00580</name>
</gene>
<proteinExistence type="predicted"/>
<comment type="caution">
    <text evidence="1">The sequence shown here is derived from an EMBL/GenBank/DDBJ whole genome shotgun (WGS) entry which is preliminary data.</text>
</comment>
<dbReference type="GO" id="GO:0006974">
    <property type="term" value="P:DNA damage response"/>
    <property type="evidence" value="ECO:0007669"/>
    <property type="project" value="TreeGrafter"/>
</dbReference>
<dbReference type="InterPro" id="IPR007497">
    <property type="entry name" value="SIMPL/DUF541"/>
</dbReference>
<evidence type="ECO:0000313" key="2">
    <source>
        <dbReference type="Proteomes" id="UP000178404"/>
    </source>
</evidence>
<dbReference type="PANTHER" id="PTHR34387">
    <property type="entry name" value="SLR1258 PROTEIN"/>
    <property type="match status" value="1"/>
</dbReference>
<dbReference type="Gene3D" id="3.30.110.170">
    <property type="entry name" value="Protein of unknown function (DUF541), domain 1"/>
    <property type="match status" value="1"/>
</dbReference>
<dbReference type="Pfam" id="PF04402">
    <property type="entry name" value="SIMPL"/>
    <property type="match status" value="1"/>
</dbReference>
<protein>
    <recommendedName>
        <fullName evidence="3">26 kDa periplasmic immunogenic protein</fullName>
    </recommendedName>
</protein>
<dbReference type="Proteomes" id="UP000178404">
    <property type="component" value="Unassembled WGS sequence"/>
</dbReference>